<feature type="binding site" evidence="8">
    <location>
        <position position="97"/>
    </location>
    <ligand>
        <name>Mg(2+)</name>
        <dbReference type="ChEBI" id="CHEBI:18420"/>
    </ligand>
</feature>
<keyword evidence="3 8" id="KW-0540">Nuclease</keyword>
<dbReference type="GO" id="GO:0000287">
    <property type="term" value="F:magnesium ion binding"/>
    <property type="evidence" value="ECO:0007669"/>
    <property type="project" value="UniProtKB-UniRule"/>
</dbReference>
<evidence type="ECO:0000256" key="2">
    <source>
        <dbReference type="ARBA" id="ARBA00022649"/>
    </source>
</evidence>
<comment type="similarity">
    <text evidence="7 8">Belongs to the PINc/VapC protein family.</text>
</comment>
<sequence>MIEYPIDTSALWRLLRDGGLRDEWSGPIGAGALHVCEATEIEFLHSAMNAVHRDELRAELRMLCAYAPVPERAWQWVEGAQYRLTQSAQHRSAGPIDLLSRATAVHHGLTVLHVDHDFAAVARVVSEVDERDFRAGTSPAE</sequence>
<evidence type="ECO:0000256" key="6">
    <source>
        <dbReference type="ARBA" id="ARBA00022842"/>
    </source>
</evidence>
<dbReference type="HAMAP" id="MF_00265">
    <property type="entry name" value="VapC_Nob1"/>
    <property type="match status" value="1"/>
</dbReference>
<evidence type="ECO:0000313" key="10">
    <source>
        <dbReference type="EMBL" id="TWJ07563.1"/>
    </source>
</evidence>
<dbReference type="InterPro" id="IPR050556">
    <property type="entry name" value="Type_II_TA_system_RNase"/>
</dbReference>
<evidence type="ECO:0000259" key="9">
    <source>
        <dbReference type="Pfam" id="PF01850"/>
    </source>
</evidence>
<keyword evidence="6 8" id="KW-0460">Magnesium</keyword>
<feature type="domain" description="PIN" evidence="9">
    <location>
        <begin position="6"/>
        <end position="123"/>
    </location>
</feature>
<keyword evidence="11" id="KW-1185">Reference proteome</keyword>
<dbReference type="EC" id="3.1.-.-" evidence="8"/>
<dbReference type="InterPro" id="IPR002716">
    <property type="entry name" value="PIN_dom"/>
</dbReference>
<dbReference type="InterPro" id="IPR022907">
    <property type="entry name" value="VapC_family"/>
</dbReference>
<proteinExistence type="inferred from homology"/>
<evidence type="ECO:0000256" key="8">
    <source>
        <dbReference type="HAMAP-Rule" id="MF_00265"/>
    </source>
</evidence>
<dbReference type="AlphaFoldDB" id="A0A562UPL1"/>
<dbReference type="InterPro" id="IPR029060">
    <property type="entry name" value="PIN-like_dom_sf"/>
</dbReference>
<evidence type="ECO:0000313" key="11">
    <source>
        <dbReference type="Proteomes" id="UP000321617"/>
    </source>
</evidence>
<feature type="binding site" evidence="8">
    <location>
        <position position="7"/>
    </location>
    <ligand>
        <name>Mg(2+)</name>
        <dbReference type="ChEBI" id="CHEBI:18420"/>
    </ligand>
</feature>
<dbReference type="GO" id="GO:0016787">
    <property type="term" value="F:hydrolase activity"/>
    <property type="evidence" value="ECO:0007669"/>
    <property type="project" value="UniProtKB-KW"/>
</dbReference>
<evidence type="ECO:0000256" key="3">
    <source>
        <dbReference type="ARBA" id="ARBA00022722"/>
    </source>
</evidence>
<dbReference type="Pfam" id="PF01850">
    <property type="entry name" value="PIN"/>
    <property type="match status" value="1"/>
</dbReference>
<keyword evidence="5 8" id="KW-0378">Hydrolase</keyword>
<gene>
    <name evidence="8" type="primary">vapC</name>
    <name evidence="10" type="ORF">LX16_5048</name>
</gene>
<keyword evidence="8" id="KW-0800">Toxin</keyword>
<reference evidence="10 11" key="1">
    <citation type="journal article" date="2013" name="Stand. Genomic Sci.">
        <title>Genomic Encyclopedia of Type Strains, Phase I: The one thousand microbial genomes (KMG-I) project.</title>
        <authorList>
            <person name="Kyrpides N.C."/>
            <person name="Woyke T."/>
            <person name="Eisen J.A."/>
            <person name="Garrity G."/>
            <person name="Lilburn T.G."/>
            <person name="Beck B.J."/>
            <person name="Whitman W.B."/>
            <person name="Hugenholtz P."/>
            <person name="Klenk H.P."/>
        </authorList>
    </citation>
    <scope>NUCLEOTIDE SEQUENCE [LARGE SCALE GENOMIC DNA]</scope>
    <source>
        <strain evidence="10 11">DSM 45044</strain>
    </source>
</reference>
<dbReference type="GO" id="GO:0004540">
    <property type="term" value="F:RNA nuclease activity"/>
    <property type="evidence" value="ECO:0007669"/>
    <property type="project" value="InterPro"/>
</dbReference>
<organism evidence="10 11">
    <name type="scientific">Stackebrandtia albiflava</name>
    <dbReference type="NCBI Taxonomy" id="406432"/>
    <lineage>
        <taxon>Bacteria</taxon>
        <taxon>Bacillati</taxon>
        <taxon>Actinomycetota</taxon>
        <taxon>Actinomycetes</taxon>
        <taxon>Glycomycetales</taxon>
        <taxon>Glycomycetaceae</taxon>
        <taxon>Stackebrandtia</taxon>
    </lineage>
</organism>
<accession>A0A562UPL1</accession>
<dbReference type="EMBL" id="VLLL01000011">
    <property type="protein sequence ID" value="TWJ07563.1"/>
    <property type="molecule type" value="Genomic_DNA"/>
</dbReference>
<comment type="function">
    <text evidence="8">Toxic component of a toxin-antitoxin (TA) system. An RNase.</text>
</comment>
<protein>
    <recommendedName>
        <fullName evidence="8">Ribonuclease VapC</fullName>
        <shortName evidence="8">RNase VapC</shortName>
        <ecNumber evidence="8">3.1.-.-</ecNumber>
    </recommendedName>
    <alternativeName>
        <fullName evidence="8">Toxin VapC</fullName>
    </alternativeName>
</protein>
<dbReference type="Proteomes" id="UP000321617">
    <property type="component" value="Unassembled WGS sequence"/>
</dbReference>
<keyword evidence="4 8" id="KW-0479">Metal-binding</keyword>
<dbReference type="RefSeq" id="WP_147144313.1">
    <property type="nucleotide sequence ID" value="NZ_BAABIJ010000007.1"/>
</dbReference>
<dbReference type="PANTHER" id="PTHR33653">
    <property type="entry name" value="RIBONUCLEASE VAPC2"/>
    <property type="match status" value="1"/>
</dbReference>
<evidence type="ECO:0000256" key="5">
    <source>
        <dbReference type="ARBA" id="ARBA00022801"/>
    </source>
</evidence>
<dbReference type="OrthoDB" id="5185254at2"/>
<comment type="caution">
    <text evidence="10">The sequence shown here is derived from an EMBL/GenBank/DDBJ whole genome shotgun (WGS) entry which is preliminary data.</text>
</comment>
<comment type="cofactor">
    <cofactor evidence="1 8">
        <name>Mg(2+)</name>
        <dbReference type="ChEBI" id="CHEBI:18420"/>
    </cofactor>
</comment>
<dbReference type="SUPFAM" id="SSF88723">
    <property type="entry name" value="PIN domain-like"/>
    <property type="match status" value="1"/>
</dbReference>
<evidence type="ECO:0000256" key="1">
    <source>
        <dbReference type="ARBA" id="ARBA00001946"/>
    </source>
</evidence>
<keyword evidence="2 8" id="KW-1277">Toxin-antitoxin system</keyword>
<evidence type="ECO:0000256" key="4">
    <source>
        <dbReference type="ARBA" id="ARBA00022723"/>
    </source>
</evidence>
<dbReference type="GO" id="GO:0090729">
    <property type="term" value="F:toxin activity"/>
    <property type="evidence" value="ECO:0007669"/>
    <property type="project" value="UniProtKB-KW"/>
</dbReference>
<evidence type="ECO:0000256" key="7">
    <source>
        <dbReference type="ARBA" id="ARBA00038093"/>
    </source>
</evidence>
<name>A0A562UPL1_9ACTN</name>
<dbReference type="PANTHER" id="PTHR33653:SF1">
    <property type="entry name" value="RIBONUCLEASE VAPC2"/>
    <property type="match status" value="1"/>
</dbReference>
<dbReference type="Gene3D" id="3.40.50.1010">
    <property type="entry name" value="5'-nuclease"/>
    <property type="match status" value="1"/>
</dbReference>